<dbReference type="Proteomes" id="UP001054945">
    <property type="component" value="Unassembled WGS sequence"/>
</dbReference>
<gene>
    <name evidence="1" type="ORF">CEXT_675021</name>
</gene>
<proteinExistence type="predicted"/>
<comment type="caution">
    <text evidence="1">The sequence shown here is derived from an EMBL/GenBank/DDBJ whole genome shotgun (WGS) entry which is preliminary data.</text>
</comment>
<evidence type="ECO:0000313" key="2">
    <source>
        <dbReference type="Proteomes" id="UP001054945"/>
    </source>
</evidence>
<name>A0AAV4S1I6_CAEEX</name>
<evidence type="ECO:0000313" key="1">
    <source>
        <dbReference type="EMBL" id="GIY27487.1"/>
    </source>
</evidence>
<organism evidence="1 2">
    <name type="scientific">Caerostris extrusa</name>
    <name type="common">Bark spider</name>
    <name type="synonym">Caerostris bankana</name>
    <dbReference type="NCBI Taxonomy" id="172846"/>
    <lineage>
        <taxon>Eukaryota</taxon>
        <taxon>Metazoa</taxon>
        <taxon>Ecdysozoa</taxon>
        <taxon>Arthropoda</taxon>
        <taxon>Chelicerata</taxon>
        <taxon>Arachnida</taxon>
        <taxon>Araneae</taxon>
        <taxon>Araneomorphae</taxon>
        <taxon>Entelegynae</taxon>
        <taxon>Araneoidea</taxon>
        <taxon>Araneidae</taxon>
        <taxon>Caerostris</taxon>
    </lineage>
</organism>
<accession>A0AAV4S1I6</accession>
<dbReference type="AlphaFoldDB" id="A0AAV4S1I6"/>
<dbReference type="EMBL" id="BPLR01008822">
    <property type="protein sequence ID" value="GIY27487.1"/>
    <property type="molecule type" value="Genomic_DNA"/>
</dbReference>
<sequence length="86" mass="10124">MSTDWRRWLSKKTSTEPRVAVRFFDRPVPVSARDEVQLIYLGVRIIVKKKQKIGLFCGRLVLRTFQNLKCILHGDQRLVFAVAYLF</sequence>
<protein>
    <submittedName>
        <fullName evidence="1">Uncharacterized protein</fullName>
    </submittedName>
</protein>
<reference evidence="1 2" key="1">
    <citation type="submission" date="2021-06" db="EMBL/GenBank/DDBJ databases">
        <title>Caerostris extrusa draft genome.</title>
        <authorList>
            <person name="Kono N."/>
            <person name="Arakawa K."/>
        </authorList>
    </citation>
    <scope>NUCLEOTIDE SEQUENCE [LARGE SCALE GENOMIC DNA]</scope>
</reference>
<keyword evidence="2" id="KW-1185">Reference proteome</keyword>